<evidence type="ECO:0000313" key="2">
    <source>
        <dbReference type="Proteomes" id="UP000325577"/>
    </source>
</evidence>
<dbReference type="EMBL" id="CM018031">
    <property type="protein sequence ID" value="KAA8550143.1"/>
    <property type="molecule type" value="Genomic_DNA"/>
</dbReference>
<name>A0A5J5C436_9ASTE</name>
<keyword evidence="2" id="KW-1185">Reference proteome</keyword>
<gene>
    <name evidence="1" type="ORF">F0562_001841</name>
</gene>
<proteinExistence type="predicted"/>
<dbReference type="Proteomes" id="UP000325577">
    <property type="component" value="Linkage Group LG0"/>
</dbReference>
<accession>A0A5J5C436</accession>
<reference evidence="1 2" key="1">
    <citation type="submission" date="2019-09" db="EMBL/GenBank/DDBJ databases">
        <title>A chromosome-level genome assembly of the Chinese tupelo Nyssa sinensis.</title>
        <authorList>
            <person name="Yang X."/>
            <person name="Kang M."/>
            <person name="Yang Y."/>
            <person name="Xiong H."/>
            <person name="Wang M."/>
            <person name="Zhang Z."/>
            <person name="Wang Z."/>
            <person name="Wu H."/>
            <person name="Ma T."/>
            <person name="Liu J."/>
            <person name="Xi Z."/>
        </authorList>
    </citation>
    <scope>NUCLEOTIDE SEQUENCE [LARGE SCALE GENOMIC DNA]</scope>
    <source>
        <strain evidence="1">J267</strain>
        <tissue evidence="1">Leaf</tissue>
    </source>
</reference>
<sequence>MIEGGAGAVVAHAKDWRVGRKDGNQGNFGGPIRPRHVGNGIKDEGTAECGECGHWVPNWVERDVAVPANQRWGDSANEDLVGDDLSEGTMVSNTDESGDTYSEGGVSSSVWGIKVFHVLSQEQAQMEAELVGDKARLQAMGTEGREPLKDLTFSNVMNSADDRQCHNENRELVLSQNMPEEEPLLCVLLDVVRPEHENSGAAGHQGLFTVEVSRWVMRNIRRVSRTLGMAAHGCGDRLLSLLIEIEENNVKGYRITHKKASCSAKERSARKLLFSAKIWALTD</sequence>
<evidence type="ECO:0000313" key="1">
    <source>
        <dbReference type="EMBL" id="KAA8550143.1"/>
    </source>
</evidence>
<dbReference type="AlphaFoldDB" id="A0A5J5C436"/>
<organism evidence="1 2">
    <name type="scientific">Nyssa sinensis</name>
    <dbReference type="NCBI Taxonomy" id="561372"/>
    <lineage>
        <taxon>Eukaryota</taxon>
        <taxon>Viridiplantae</taxon>
        <taxon>Streptophyta</taxon>
        <taxon>Embryophyta</taxon>
        <taxon>Tracheophyta</taxon>
        <taxon>Spermatophyta</taxon>
        <taxon>Magnoliopsida</taxon>
        <taxon>eudicotyledons</taxon>
        <taxon>Gunneridae</taxon>
        <taxon>Pentapetalae</taxon>
        <taxon>asterids</taxon>
        <taxon>Cornales</taxon>
        <taxon>Nyssaceae</taxon>
        <taxon>Nyssa</taxon>
    </lineage>
</organism>
<protein>
    <submittedName>
        <fullName evidence="1">Uncharacterized protein</fullName>
    </submittedName>
</protein>